<dbReference type="AlphaFoldDB" id="A0AA35JKF8"/>
<name>A0AA35JKF8_SACUV</name>
<proteinExistence type="predicted"/>
<dbReference type="Proteomes" id="UP001162090">
    <property type="component" value="Chromosome 7"/>
</dbReference>
<sequence>MQVEEKRAYFLQKGHRASMSDRDVDYLITALTSTTRIQYDERLLNEITVNLVYYIPRIKSPDTLYRLVRALFQSQFVIQLPPLRLLHAIKDIFLWKLEVSEPTLPIDTFYQVWNAVLESHRAAWNLSQLMLLSGILVTYPTFKSLNDRYFIDESRNKTAAYYRNWKLNLFLPIWAQFWNDSAISANTSIQNCLLVSMVLLFNHPNTKLPLREVSVSWDLVTGKLLDLLAEYTRAIGQPMEKFTVNSVLSTNLNHLANCLNTLLTLSNEPTLLSSLHRLGKICQFLSGTVKSSRQEQLDLKFQDLFILVILTLKEISAMNMKVSFTHKDDFYSMICLSLFDIHVLTEKIGTAGFPSYDYVYDNLITYYIALDDLPKIIPILNRMRGDNIKKDPNKLIFYINFLNKITHYYSWRVHLPFITEFIEPLLHLNSFLEGGMTDPLEIEIKESIHTLAITSLTIDPSHSSQIAQWQVSRIIDYLKMSMDQYLAERLSAHQILIIFNSLSIQFPSLHSYDKHLLRDSLHETYIRILNTRKLEKKEVLMECLIVQILFVNDPHHLITWLNICFQLIGAHNKRLLLRLWEMISSSESSLAIDWWYATVIPSQSSKL</sequence>
<gene>
    <name evidence="1" type="primary">SUVC07G3110</name>
    <name evidence="1" type="ORF">SUVC_07G3110</name>
</gene>
<evidence type="ECO:0000313" key="2">
    <source>
        <dbReference type="Proteomes" id="UP001162090"/>
    </source>
</evidence>
<organism evidence="1 2">
    <name type="scientific">Saccharomyces uvarum</name>
    <name type="common">Yeast</name>
    <name type="synonym">Saccharomyces bayanus var. uvarum</name>
    <dbReference type="NCBI Taxonomy" id="230603"/>
    <lineage>
        <taxon>Eukaryota</taxon>
        <taxon>Fungi</taxon>
        <taxon>Dikarya</taxon>
        <taxon>Ascomycota</taxon>
        <taxon>Saccharomycotina</taxon>
        <taxon>Saccharomycetes</taxon>
        <taxon>Saccharomycetales</taxon>
        <taxon>Saccharomycetaceae</taxon>
        <taxon>Saccharomyces</taxon>
    </lineage>
</organism>
<accession>A0AA35JKF8</accession>
<protein>
    <recommendedName>
        <fullName evidence="3">Pex8p</fullName>
    </recommendedName>
</protein>
<evidence type="ECO:0008006" key="3">
    <source>
        <dbReference type="Google" id="ProtNLM"/>
    </source>
</evidence>
<dbReference type="EMBL" id="OX365918">
    <property type="protein sequence ID" value="CAI4062850.1"/>
    <property type="molecule type" value="Genomic_DNA"/>
</dbReference>
<reference evidence="1" key="1">
    <citation type="submission" date="2022-10" db="EMBL/GenBank/DDBJ databases">
        <authorList>
            <person name="Byrne P K."/>
        </authorList>
    </citation>
    <scope>NUCLEOTIDE SEQUENCE</scope>
    <source>
        <strain evidence="1">CBS7001</strain>
    </source>
</reference>
<evidence type="ECO:0000313" key="1">
    <source>
        <dbReference type="EMBL" id="CAI4062850.1"/>
    </source>
</evidence>